<dbReference type="InterPro" id="IPR011032">
    <property type="entry name" value="GroES-like_sf"/>
</dbReference>
<reference evidence="4" key="1">
    <citation type="submission" date="2017-04" db="EMBL/GenBank/DDBJ databases">
        <authorList>
            <person name="Varghese N."/>
            <person name="Submissions S."/>
        </authorList>
    </citation>
    <scope>NUCLEOTIDE SEQUENCE [LARGE SCALE GENOMIC DNA]</scope>
</reference>
<accession>A0A1Y6EM48</accession>
<dbReference type="PANTHER" id="PTHR43205:SF7">
    <property type="entry name" value="PROSTAGLANDIN REDUCTASE 1"/>
    <property type="match status" value="1"/>
</dbReference>
<dbReference type="FunFam" id="3.40.50.720:FF:000121">
    <property type="entry name" value="Prostaglandin reductase 2"/>
    <property type="match status" value="1"/>
</dbReference>
<dbReference type="GO" id="GO:0016628">
    <property type="term" value="F:oxidoreductase activity, acting on the CH-CH group of donors, NAD or NADP as acceptor"/>
    <property type="evidence" value="ECO:0007669"/>
    <property type="project" value="InterPro"/>
</dbReference>
<evidence type="ECO:0000313" key="4">
    <source>
        <dbReference type="Proteomes" id="UP000194420"/>
    </source>
</evidence>
<dbReference type="InterPro" id="IPR020843">
    <property type="entry name" value="ER"/>
</dbReference>
<evidence type="ECO:0000313" key="3">
    <source>
        <dbReference type="EMBL" id="SMQ63647.1"/>
    </source>
</evidence>
<proteinExistence type="predicted"/>
<dbReference type="InterPro" id="IPR013149">
    <property type="entry name" value="ADH-like_C"/>
</dbReference>
<dbReference type="Proteomes" id="UP000194420">
    <property type="component" value="Unassembled WGS sequence"/>
</dbReference>
<keyword evidence="4" id="KW-1185">Reference proteome</keyword>
<dbReference type="OrthoDB" id="9805663at2"/>
<dbReference type="Gene3D" id="3.90.180.10">
    <property type="entry name" value="Medium-chain alcohol dehydrogenases, catalytic domain"/>
    <property type="match status" value="1"/>
</dbReference>
<dbReference type="SUPFAM" id="SSF50129">
    <property type="entry name" value="GroES-like"/>
    <property type="match status" value="1"/>
</dbReference>
<protein>
    <recommendedName>
        <fullName evidence="2">Enoyl reductase (ER) domain-containing protein</fullName>
    </recommendedName>
</protein>
<evidence type="ECO:0000256" key="1">
    <source>
        <dbReference type="ARBA" id="ARBA00023002"/>
    </source>
</evidence>
<name>A0A1Y6EM48_9SPHN</name>
<dbReference type="InterPro" id="IPR041694">
    <property type="entry name" value="ADH_N_2"/>
</dbReference>
<evidence type="ECO:0000259" key="2">
    <source>
        <dbReference type="SMART" id="SM00829"/>
    </source>
</evidence>
<dbReference type="Gene3D" id="3.40.50.720">
    <property type="entry name" value="NAD(P)-binding Rossmann-like Domain"/>
    <property type="match status" value="1"/>
</dbReference>
<dbReference type="EMBL" id="FXWG01000001">
    <property type="protein sequence ID" value="SMQ63647.1"/>
    <property type="molecule type" value="Genomic_DNA"/>
</dbReference>
<dbReference type="AlphaFoldDB" id="A0A1Y6EM48"/>
<keyword evidence="1" id="KW-0560">Oxidoreductase</keyword>
<dbReference type="InterPro" id="IPR036291">
    <property type="entry name" value="NAD(P)-bd_dom_sf"/>
</dbReference>
<organism evidence="3 4">
    <name type="scientific">Altererythrobacter xiamenensis</name>
    <dbReference type="NCBI Taxonomy" id="1316679"/>
    <lineage>
        <taxon>Bacteria</taxon>
        <taxon>Pseudomonadati</taxon>
        <taxon>Pseudomonadota</taxon>
        <taxon>Alphaproteobacteria</taxon>
        <taxon>Sphingomonadales</taxon>
        <taxon>Erythrobacteraceae</taxon>
        <taxon>Altererythrobacter</taxon>
    </lineage>
</organism>
<feature type="domain" description="Enoyl reductase (ER)" evidence="2">
    <location>
        <begin position="19"/>
        <end position="332"/>
    </location>
</feature>
<dbReference type="InterPro" id="IPR045010">
    <property type="entry name" value="MDR_fam"/>
</dbReference>
<dbReference type="RefSeq" id="WP_086436752.1">
    <property type="nucleotide sequence ID" value="NZ_FXWG01000001.1"/>
</dbReference>
<dbReference type="CDD" id="cd05288">
    <property type="entry name" value="PGDH"/>
    <property type="match status" value="1"/>
</dbReference>
<dbReference type="PANTHER" id="PTHR43205">
    <property type="entry name" value="PROSTAGLANDIN REDUCTASE"/>
    <property type="match status" value="1"/>
</dbReference>
<dbReference type="Pfam" id="PF00107">
    <property type="entry name" value="ADH_zinc_N"/>
    <property type="match status" value="1"/>
</dbReference>
<gene>
    <name evidence="3" type="ORF">SAMN06297468_0884</name>
</gene>
<dbReference type="SMART" id="SM00829">
    <property type="entry name" value="PKS_ER"/>
    <property type="match status" value="1"/>
</dbReference>
<dbReference type="SUPFAM" id="SSF51735">
    <property type="entry name" value="NAD(P)-binding Rossmann-fold domains"/>
    <property type="match status" value="1"/>
</dbReference>
<sequence length="337" mass="36302">MISRQYWRLDARPEGHDYDAALSLVEEPVEAPADGHVLVEAQYLSMDPGVRVWMTAREDGYSPPIPLGTPMQGQFIGRVVQSAHPDFAEGDLVRGFGHWATHSTVDPALAGLAKLDEDVADVRDHFGVLGLNGWTALCGLTHVLELKEGETVLVSAAAGATGSVVCQIARNMGCTVIGIAGSDEKCAWLTEDLGINSAINYKTQDVAAELEKIEGGIDVYFENVGGDLLDAALPNMALYGRIGICGLITGYTSESGNPGPAHFDQILMKRLTVKGIFLPDFMAEGRDYYPPLREMYDQGNLVGEFDETQGIENVLNAFTRLMTGKNTGKVIVALGQD</sequence>
<dbReference type="Pfam" id="PF16884">
    <property type="entry name" value="ADH_N_2"/>
    <property type="match status" value="1"/>
</dbReference>